<feature type="compositionally biased region" description="Polar residues" evidence="1">
    <location>
        <begin position="1"/>
        <end position="10"/>
    </location>
</feature>
<feature type="region of interest" description="Disordered" evidence="1">
    <location>
        <begin position="1"/>
        <end position="52"/>
    </location>
</feature>
<feature type="compositionally biased region" description="Basic and acidic residues" evidence="1">
    <location>
        <begin position="20"/>
        <end position="31"/>
    </location>
</feature>
<evidence type="ECO:0000256" key="1">
    <source>
        <dbReference type="SAM" id="MobiDB-lite"/>
    </source>
</evidence>
<protein>
    <submittedName>
        <fullName evidence="2">Uncharacterized protein</fullName>
    </submittedName>
</protein>
<gene>
    <name evidence="2" type="ORF">UY3_07330</name>
</gene>
<reference evidence="3" key="1">
    <citation type="journal article" date="2013" name="Nat. Genet.">
        <title>The draft genomes of soft-shell turtle and green sea turtle yield insights into the development and evolution of the turtle-specific body plan.</title>
        <authorList>
            <person name="Wang Z."/>
            <person name="Pascual-Anaya J."/>
            <person name="Zadissa A."/>
            <person name="Li W."/>
            <person name="Niimura Y."/>
            <person name="Huang Z."/>
            <person name="Li C."/>
            <person name="White S."/>
            <person name="Xiong Z."/>
            <person name="Fang D."/>
            <person name="Wang B."/>
            <person name="Ming Y."/>
            <person name="Chen Y."/>
            <person name="Zheng Y."/>
            <person name="Kuraku S."/>
            <person name="Pignatelli M."/>
            <person name="Herrero J."/>
            <person name="Beal K."/>
            <person name="Nozawa M."/>
            <person name="Li Q."/>
            <person name="Wang J."/>
            <person name="Zhang H."/>
            <person name="Yu L."/>
            <person name="Shigenobu S."/>
            <person name="Wang J."/>
            <person name="Liu J."/>
            <person name="Flicek P."/>
            <person name="Searle S."/>
            <person name="Wang J."/>
            <person name="Kuratani S."/>
            <person name="Yin Y."/>
            <person name="Aken B."/>
            <person name="Zhang G."/>
            <person name="Irie N."/>
        </authorList>
    </citation>
    <scope>NUCLEOTIDE SEQUENCE [LARGE SCALE GENOMIC DNA]</scope>
</reference>
<organism evidence="2 3">
    <name type="scientific">Chelonia mydas</name>
    <name type="common">Green sea-turtle</name>
    <name type="synonym">Chelonia agassizi</name>
    <dbReference type="NCBI Taxonomy" id="8469"/>
    <lineage>
        <taxon>Eukaryota</taxon>
        <taxon>Metazoa</taxon>
        <taxon>Chordata</taxon>
        <taxon>Craniata</taxon>
        <taxon>Vertebrata</taxon>
        <taxon>Euteleostomi</taxon>
        <taxon>Archelosauria</taxon>
        <taxon>Testudinata</taxon>
        <taxon>Testudines</taxon>
        <taxon>Cryptodira</taxon>
        <taxon>Durocryptodira</taxon>
        <taxon>Americhelydia</taxon>
        <taxon>Chelonioidea</taxon>
        <taxon>Cheloniidae</taxon>
        <taxon>Chelonia</taxon>
    </lineage>
</organism>
<proteinExistence type="predicted"/>
<dbReference type="Proteomes" id="UP000031443">
    <property type="component" value="Unassembled WGS sequence"/>
</dbReference>
<name>M7BTG4_CHEMY</name>
<accession>M7BTG4</accession>
<sequence>MQLPRSSASGYYSDLAGGPSHKEEAHQLMERKRGHRVRNWDQERETTQGSVKPLVSLSPRRATRRCHNVEPLTVLTVQQNYTSDSEDRIRSSGLKLQPGRYRVDFRKNFLSVRVAKHWNKLPREVVESPSLEILKSRLDKHLSGMV</sequence>
<dbReference type="AlphaFoldDB" id="M7BTG4"/>
<keyword evidence="3" id="KW-1185">Reference proteome</keyword>
<evidence type="ECO:0000313" key="3">
    <source>
        <dbReference type="Proteomes" id="UP000031443"/>
    </source>
</evidence>
<evidence type="ECO:0000313" key="2">
    <source>
        <dbReference type="EMBL" id="EMP35368.1"/>
    </source>
</evidence>
<dbReference type="EMBL" id="KB528689">
    <property type="protein sequence ID" value="EMP35368.1"/>
    <property type="molecule type" value="Genomic_DNA"/>
</dbReference>